<dbReference type="RefSeq" id="WP_091965164.1">
    <property type="nucleotide sequence ID" value="NZ_FOLH01000009.1"/>
</dbReference>
<dbReference type="InterPro" id="IPR006016">
    <property type="entry name" value="UspA"/>
</dbReference>
<dbReference type="SUPFAM" id="SSF52402">
    <property type="entry name" value="Adenine nucleotide alpha hydrolases-like"/>
    <property type="match status" value="2"/>
</dbReference>
<dbReference type="Pfam" id="PF00582">
    <property type="entry name" value="Usp"/>
    <property type="match status" value="1"/>
</dbReference>
<evidence type="ECO:0000259" key="2">
    <source>
        <dbReference type="Pfam" id="PF00582"/>
    </source>
</evidence>
<evidence type="ECO:0000256" key="1">
    <source>
        <dbReference type="ARBA" id="ARBA00008791"/>
    </source>
</evidence>
<dbReference type="InterPro" id="IPR006015">
    <property type="entry name" value="Universal_stress_UspA"/>
</dbReference>
<dbReference type="Gene3D" id="3.40.50.620">
    <property type="entry name" value="HUPs"/>
    <property type="match status" value="2"/>
</dbReference>
<dbReference type="EMBL" id="FOLH01000009">
    <property type="protein sequence ID" value="SFC51164.1"/>
    <property type="molecule type" value="Genomic_DNA"/>
</dbReference>
<dbReference type="InterPro" id="IPR014729">
    <property type="entry name" value="Rossmann-like_a/b/a_fold"/>
</dbReference>
<accession>A0A1I1JRH6</accession>
<protein>
    <submittedName>
        <fullName evidence="3">Universal stress protein family protein</fullName>
    </submittedName>
</protein>
<gene>
    <name evidence="3" type="ORF">SAMN05660443_2912</name>
</gene>
<name>A0A1I1JRH6_9GAMM</name>
<dbReference type="CDD" id="cd00293">
    <property type="entry name" value="USP-like"/>
    <property type="match status" value="1"/>
</dbReference>
<keyword evidence="4" id="KW-1185">Reference proteome</keyword>
<evidence type="ECO:0000313" key="3">
    <source>
        <dbReference type="EMBL" id="SFC51164.1"/>
    </source>
</evidence>
<feature type="domain" description="UspA" evidence="2">
    <location>
        <begin position="176"/>
        <end position="255"/>
    </location>
</feature>
<dbReference type="PANTHER" id="PTHR46268:SF6">
    <property type="entry name" value="UNIVERSAL STRESS PROTEIN UP12"/>
    <property type="match status" value="1"/>
</dbReference>
<dbReference type="PANTHER" id="PTHR46268">
    <property type="entry name" value="STRESS RESPONSE PROTEIN NHAX"/>
    <property type="match status" value="1"/>
</dbReference>
<dbReference type="OrthoDB" id="7851528at2"/>
<proteinExistence type="inferred from homology"/>
<dbReference type="AlphaFoldDB" id="A0A1I1JRH6"/>
<organism evidence="3 4">
    <name type="scientific">Marinospirillum celere</name>
    <dbReference type="NCBI Taxonomy" id="1122252"/>
    <lineage>
        <taxon>Bacteria</taxon>
        <taxon>Pseudomonadati</taxon>
        <taxon>Pseudomonadota</taxon>
        <taxon>Gammaproteobacteria</taxon>
        <taxon>Oceanospirillales</taxon>
        <taxon>Oceanospirillaceae</taxon>
        <taxon>Marinospirillum</taxon>
    </lineage>
</organism>
<evidence type="ECO:0000313" key="4">
    <source>
        <dbReference type="Proteomes" id="UP000199058"/>
    </source>
</evidence>
<sequence length="260" mass="28362">MFKHLIVGIDFPFEEDTFIEEIATLQPLIGLEELTLAHVTLNPNEIPEIQAELDKHASVIKGRLGLKAADAQALSGLPTEELNRLTSRKDAQGIALLFHHHSKTYEFFLGSVALDMARSTRHPLFFLNQQPDPSSGALMLASDGSLAAKAAEKLFAQLKPLAKKAMIINVPSDKDEPEHQQAVQKLKATFSEDAAVEILSGEGDPAKAIVQASNSKKADLLILGKRGQNPLKQLMFGSTAEQICRQIHRPVLIVPPELGD</sequence>
<dbReference type="Proteomes" id="UP000199058">
    <property type="component" value="Unassembled WGS sequence"/>
</dbReference>
<dbReference type="STRING" id="1122252.SAMN05660443_2912"/>
<reference evidence="3 4" key="1">
    <citation type="submission" date="2016-10" db="EMBL/GenBank/DDBJ databases">
        <authorList>
            <person name="de Groot N.N."/>
        </authorList>
    </citation>
    <scope>NUCLEOTIDE SEQUENCE [LARGE SCALE GENOMIC DNA]</scope>
    <source>
        <strain evidence="3 4">DSM 18438</strain>
    </source>
</reference>
<dbReference type="PRINTS" id="PR01438">
    <property type="entry name" value="UNVRSLSTRESS"/>
</dbReference>
<comment type="similarity">
    <text evidence="1">Belongs to the universal stress protein A family.</text>
</comment>